<dbReference type="PRINTS" id="PR00160">
    <property type="entry name" value="GLUTAREDOXIN"/>
</dbReference>
<evidence type="ECO:0000256" key="2">
    <source>
        <dbReference type="ARBA" id="ARBA00007787"/>
    </source>
</evidence>
<dbReference type="PROSITE" id="PS51354">
    <property type="entry name" value="GLUTAREDOXIN_2"/>
    <property type="match status" value="1"/>
</dbReference>
<dbReference type="PROSITE" id="PS00195">
    <property type="entry name" value="GLUTAREDOXIN_1"/>
    <property type="match status" value="1"/>
</dbReference>
<evidence type="ECO:0000313" key="10">
    <source>
        <dbReference type="Proteomes" id="UP000694393"/>
    </source>
</evidence>
<dbReference type="PANTHER" id="PTHR46185">
    <property type="entry name" value="GLUTAREDOXIN-1"/>
    <property type="match status" value="1"/>
</dbReference>
<dbReference type="InterPro" id="IPR002109">
    <property type="entry name" value="Glutaredoxin"/>
</dbReference>
<evidence type="ECO:0000259" key="8">
    <source>
        <dbReference type="Pfam" id="PF00462"/>
    </source>
</evidence>
<reference evidence="9" key="1">
    <citation type="submission" date="2025-08" db="UniProtKB">
        <authorList>
            <consortium name="Ensembl"/>
        </authorList>
    </citation>
    <scope>IDENTIFICATION</scope>
</reference>
<evidence type="ECO:0000256" key="6">
    <source>
        <dbReference type="ARBA" id="ARBA00023157"/>
    </source>
</evidence>
<keyword evidence="10" id="KW-1185">Reference proteome</keyword>
<reference evidence="9" key="2">
    <citation type="submission" date="2025-09" db="UniProtKB">
        <authorList>
            <consortium name="Ensembl"/>
        </authorList>
    </citation>
    <scope>IDENTIFICATION</scope>
</reference>
<organism evidence="9 10">
    <name type="scientific">Pelusios castaneus</name>
    <name type="common">West African mud turtle</name>
    <dbReference type="NCBI Taxonomy" id="367368"/>
    <lineage>
        <taxon>Eukaryota</taxon>
        <taxon>Metazoa</taxon>
        <taxon>Chordata</taxon>
        <taxon>Craniata</taxon>
        <taxon>Vertebrata</taxon>
        <taxon>Euteleostomi</taxon>
        <taxon>Archelosauria</taxon>
        <taxon>Testudinata</taxon>
        <taxon>Testudines</taxon>
        <taxon>Pleurodira</taxon>
        <taxon>Pelomedusidae</taxon>
        <taxon>Pelusios</taxon>
    </lineage>
</organism>
<accession>A0A8C8SCJ9</accession>
<keyword evidence="5" id="KW-0249">Electron transport</keyword>
<name>A0A8C8SCJ9_9SAUR</name>
<feature type="domain" description="Glutaredoxin" evidence="8">
    <location>
        <begin position="15"/>
        <end position="72"/>
    </location>
</feature>
<proteinExistence type="inferred from homology"/>
<evidence type="ECO:0000256" key="5">
    <source>
        <dbReference type="ARBA" id="ARBA00022982"/>
    </source>
</evidence>
<dbReference type="Pfam" id="PF00462">
    <property type="entry name" value="Glutaredoxin"/>
    <property type="match status" value="1"/>
</dbReference>
<dbReference type="GO" id="GO:0015038">
    <property type="term" value="F:glutathione disulfide oxidoreductase activity"/>
    <property type="evidence" value="ECO:0007669"/>
    <property type="project" value="TreeGrafter"/>
</dbReference>
<evidence type="ECO:0000256" key="1">
    <source>
        <dbReference type="ARBA" id="ARBA00002549"/>
    </source>
</evidence>
<dbReference type="InterPro" id="IPR047185">
    <property type="entry name" value="GLRX1"/>
</dbReference>
<sequence>MAQEFVKSKIRPDKVAVFIKPTCPYCQSAVELLDKYRFKEGHLEFIDITTRDTNSIQDYFQQTTGARTVAVVCICGVIDTINLIDPNSQRSGFLELFLLGENMDE</sequence>
<dbReference type="Ensembl" id="ENSPCET00000018289.1">
    <property type="protein sequence ID" value="ENSPCEP00000017678.1"/>
    <property type="gene ID" value="ENSPCEG00000013859.1"/>
</dbReference>
<comment type="function">
    <text evidence="1">Has a glutathione-disulfide oxidoreductase activity in the presence of NADPH and glutathione reductase. Reduces low molecular weight disulfides and proteins.</text>
</comment>
<keyword evidence="7" id="KW-0676">Redox-active center</keyword>
<dbReference type="SUPFAM" id="SSF52833">
    <property type="entry name" value="Thioredoxin-like"/>
    <property type="match status" value="1"/>
</dbReference>
<evidence type="ECO:0000313" key="9">
    <source>
        <dbReference type="Ensembl" id="ENSPCEP00000017678.1"/>
    </source>
</evidence>
<protein>
    <recommendedName>
        <fullName evidence="3">Glutaredoxin-1</fullName>
    </recommendedName>
</protein>
<dbReference type="Proteomes" id="UP000694393">
    <property type="component" value="Unplaced"/>
</dbReference>
<dbReference type="InterPro" id="IPR014025">
    <property type="entry name" value="Glutaredoxin_subgr"/>
</dbReference>
<dbReference type="AlphaFoldDB" id="A0A8C8SCJ9"/>
<comment type="similarity">
    <text evidence="2">Belongs to the glutaredoxin family.</text>
</comment>
<dbReference type="InterPro" id="IPR036249">
    <property type="entry name" value="Thioredoxin-like_sf"/>
</dbReference>
<dbReference type="PANTHER" id="PTHR46185:SF1">
    <property type="entry name" value="GLUTAREDOXIN-1"/>
    <property type="match status" value="1"/>
</dbReference>
<keyword evidence="6" id="KW-1015">Disulfide bond</keyword>
<evidence type="ECO:0000256" key="3">
    <source>
        <dbReference type="ARBA" id="ARBA00013662"/>
    </source>
</evidence>
<evidence type="ECO:0000256" key="4">
    <source>
        <dbReference type="ARBA" id="ARBA00022448"/>
    </source>
</evidence>
<evidence type="ECO:0000256" key="7">
    <source>
        <dbReference type="ARBA" id="ARBA00023284"/>
    </source>
</evidence>
<dbReference type="Gene3D" id="3.40.30.10">
    <property type="entry name" value="Glutaredoxin"/>
    <property type="match status" value="1"/>
</dbReference>
<dbReference type="InterPro" id="IPR011767">
    <property type="entry name" value="GLR_AS"/>
</dbReference>
<keyword evidence="4" id="KW-0813">Transport</keyword>
<dbReference type="GO" id="GO:0005739">
    <property type="term" value="C:mitochondrion"/>
    <property type="evidence" value="ECO:0007669"/>
    <property type="project" value="TreeGrafter"/>
</dbReference>